<evidence type="ECO:0008006" key="3">
    <source>
        <dbReference type="Google" id="ProtNLM"/>
    </source>
</evidence>
<organism evidence="1 2">
    <name type="scientific">Tunturiibacter lichenicola</name>
    <dbReference type="NCBI Taxonomy" id="2051959"/>
    <lineage>
        <taxon>Bacteria</taxon>
        <taxon>Pseudomonadati</taxon>
        <taxon>Acidobacteriota</taxon>
        <taxon>Terriglobia</taxon>
        <taxon>Terriglobales</taxon>
        <taxon>Acidobacteriaceae</taxon>
        <taxon>Tunturiibacter</taxon>
    </lineage>
</organism>
<name>A0A852VIQ6_9BACT</name>
<comment type="caution">
    <text evidence="1">The sequence shown here is derived from an EMBL/GenBank/DDBJ whole genome shotgun (WGS) entry which is preliminary data.</text>
</comment>
<sequence length="538" mass="60259">MALTLAASGKLIIHDLMTNGYFPDRIIPPVNALGITVALPDMMKHIRPIMLGMLAKQANKLRSRCVTHSVPKRKHLRRSLSIPNPLHQLMAAAQIAHDWKDIYKFCRQSPLSLSMPVLGTDRAVESQNDLNKQPFFRAQRSVGARFLLKTDIARFYPSIYTHSIPWALHGKAAARADKKYALFGNRIDLWTRESQDKQTGGIPIGPDTSFIIGEIIGTALDLELQKKLPNIKGTRSIDDYNLYLGSISEAETALAVLHGVAKQYELEINDPKTEIISLPDRFEPAWKSDLRGLVIRDSGQPQATDLLSLFDRAYEHAKNFPTDNVLTYAAKQVLSAKLAEENWIFCESLLLRAALGEPTMLSVVGDVYDHYPAFHKNNGALTSALESICSYHAPLQQGNEVSWALWLAKKMGVFISRTVGDKIAAVDDDIVALIGLDLIERGFLQTSKLTLWRSRMNATHLYEDHWLLAYEAHEHGWAVAKTDYIANDEFFSILQKHGVRFYGGNLAPTASYYGYSDDGDVPDETEEFIEDEPEVTPI</sequence>
<dbReference type="Proteomes" id="UP000564385">
    <property type="component" value="Unassembled WGS sequence"/>
</dbReference>
<gene>
    <name evidence="1" type="ORF">HDF08_003612</name>
</gene>
<dbReference type="AlphaFoldDB" id="A0A852VIQ6"/>
<protein>
    <recommendedName>
        <fullName evidence="3">RNA-directed DNA polymerase</fullName>
    </recommendedName>
</protein>
<proteinExistence type="predicted"/>
<dbReference type="CDD" id="cd01646">
    <property type="entry name" value="RT_Bac_retron_I"/>
    <property type="match status" value="1"/>
</dbReference>
<evidence type="ECO:0000313" key="2">
    <source>
        <dbReference type="Proteomes" id="UP000564385"/>
    </source>
</evidence>
<evidence type="ECO:0000313" key="1">
    <source>
        <dbReference type="EMBL" id="NYF91510.1"/>
    </source>
</evidence>
<dbReference type="EMBL" id="JACCCU010000002">
    <property type="protein sequence ID" value="NYF91510.1"/>
    <property type="molecule type" value="Genomic_DNA"/>
</dbReference>
<accession>A0A852VIQ6</accession>
<reference evidence="1 2" key="1">
    <citation type="submission" date="2020-07" db="EMBL/GenBank/DDBJ databases">
        <title>Genomic Encyclopedia of Type Strains, Phase IV (KMG-V): Genome sequencing to study the core and pangenomes of soil and plant-associated prokaryotes.</title>
        <authorList>
            <person name="Whitman W."/>
        </authorList>
    </citation>
    <scope>NUCLEOTIDE SEQUENCE [LARGE SCALE GENOMIC DNA]</scope>
    <source>
        <strain evidence="1 2">M8UP22</strain>
    </source>
</reference>